<protein>
    <submittedName>
        <fullName evidence="2">Integrase</fullName>
    </submittedName>
</protein>
<reference evidence="2 3" key="1">
    <citation type="submission" date="2013-08" db="EMBL/GenBank/DDBJ databases">
        <authorList>
            <person name="Huang J."/>
            <person name="Wang G."/>
        </authorList>
    </citation>
    <scope>NUCLEOTIDE SEQUENCE [LARGE SCALE GENOMIC DNA]</scope>
    <source>
        <strain evidence="2 3">JSM 072002</strain>
    </source>
</reference>
<dbReference type="SUPFAM" id="SSF53098">
    <property type="entry name" value="Ribonuclease H-like"/>
    <property type="match status" value="1"/>
</dbReference>
<dbReference type="InterPro" id="IPR050900">
    <property type="entry name" value="Transposase_IS3/IS150/IS904"/>
</dbReference>
<dbReference type="InterPro" id="IPR001584">
    <property type="entry name" value="Integrase_cat-core"/>
</dbReference>
<dbReference type="EMBL" id="AVPG01000075">
    <property type="protein sequence ID" value="KGX83750.1"/>
    <property type="molecule type" value="Genomic_DNA"/>
</dbReference>
<dbReference type="STRING" id="1385512.N784_16035"/>
<dbReference type="Pfam" id="PF13683">
    <property type="entry name" value="rve_3"/>
    <property type="match status" value="1"/>
</dbReference>
<sequence length="94" mass="10912">SQYTSDAFAEKIQDYKMTHSFSHKGSPYDNACIESFHAVLKKEEVNQVQYLDFNGARVELFKYIEGWYNRKRIHGSIGYLTPQEMEDLALNQAA</sequence>
<dbReference type="GO" id="GO:0003676">
    <property type="term" value="F:nucleic acid binding"/>
    <property type="evidence" value="ECO:0007669"/>
    <property type="project" value="InterPro"/>
</dbReference>
<dbReference type="eggNOG" id="COG2801">
    <property type="taxonomic scope" value="Bacteria"/>
</dbReference>
<dbReference type="InterPro" id="IPR036397">
    <property type="entry name" value="RNaseH_sf"/>
</dbReference>
<feature type="non-terminal residue" evidence="2">
    <location>
        <position position="1"/>
    </location>
</feature>
<dbReference type="PANTHER" id="PTHR46889:SF7">
    <property type="entry name" value="TRANSPOSASE FOR INSERTION SEQUENCE ELEMENT IS904"/>
    <property type="match status" value="1"/>
</dbReference>
<dbReference type="PANTHER" id="PTHR46889">
    <property type="entry name" value="TRANSPOSASE INSF FOR INSERTION SEQUENCE IS3B-RELATED"/>
    <property type="match status" value="1"/>
</dbReference>
<dbReference type="RefSeq" id="WP_036836555.1">
    <property type="nucleotide sequence ID" value="NZ_AVPG01000075.1"/>
</dbReference>
<accession>A0A0A5FY67</accession>
<evidence type="ECO:0000313" key="2">
    <source>
        <dbReference type="EMBL" id="KGX83750.1"/>
    </source>
</evidence>
<proteinExistence type="predicted"/>
<dbReference type="AlphaFoldDB" id="A0A0A5FY67"/>
<feature type="domain" description="Integrase catalytic" evidence="1">
    <location>
        <begin position="1"/>
        <end position="90"/>
    </location>
</feature>
<dbReference type="OrthoDB" id="9781005at2"/>
<name>A0A0A5FY67_9BACI</name>
<evidence type="ECO:0000259" key="1">
    <source>
        <dbReference type="PROSITE" id="PS50994"/>
    </source>
</evidence>
<evidence type="ECO:0000313" key="3">
    <source>
        <dbReference type="Proteomes" id="UP000030401"/>
    </source>
</evidence>
<dbReference type="InterPro" id="IPR012337">
    <property type="entry name" value="RNaseH-like_sf"/>
</dbReference>
<keyword evidence="3" id="KW-1185">Reference proteome</keyword>
<gene>
    <name evidence="2" type="ORF">N784_16035</name>
</gene>
<dbReference type="GO" id="GO:0015074">
    <property type="term" value="P:DNA integration"/>
    <property type="evidence" value="ECO:0007669"/>
    <property type="project" value="InterPro"/>
</dbReference>
<dbReference type="PROSITE" id="PS50994">
    <property type="entry name" value="INTEGRASE"/>
    <property type="match status" value="1"/>
</dbReference>
<organism evidence="2 3">
    <name type="scientific">Pontibacillus litoralis JSM 072002</name>
    <dbReference type="NCBI Taxonomy" id="1385512"/>
    <lineage>
        <taxon>Bacteria</taxon>
        <taxon>Bacillati</taxon>
        <taxon>Bacillota</taxon>
        <taxon>Bacilli</taxon>
        <taxon>Bacillales</taxon>
        <taxon>Bacillaceae</taxon>
        <taxon>Pontibacillus</taxon>
    </lineage>
</organism>
<comment type="caution">
    <text evidence="2">The sequence shown here is derived from an EMBL/GenBank/DDBJ whole genome shotgun (WGS) entry which is preliminary data.</text>
</comment>
<dbReference type="Gene3D" id="3.30.420.10">
    <property type="entry name" value="Ribonuclease H-like superfamily/Ribonuclease H"/>
    <property type="match status" value="1"/>
</dbReference>
<dbReference type="Proteomes" id="UP000030401">
    <property type="component" value="Unassembled WGS sequence"/>
</dbReference>